<proteinExistence type="predicted"/>
<accession>A0ACD0NL98</accession>
<reference evidence="1 2" key="1">
    <citation type="journal article" date="2018" name="Mol. Biol. Evol.">
        <title>Broad Genomic Sampling Reveals a Smut Pathogenic Ancestry of the Fungal Clade Ustilaginomycotina.</title>
        <authorList>
            <person name="Kijpornyongpan T."/>
            <person name="Mondo S.J."/>
            <person name="Barry K."/>
            <person name="Sandor L."/>
            <person name="Lee J."/>
            <person name="Lipzen A."/>
            <person name="Pangilinan J."/>
            <person name="LaButti K."/>
            <person name="Hainaut M."/>
            <person name="Henrissat B."/>
            <person name="Grigoriev I.V."/>
            <person name="Spatafora J.W."/>
            <person name="Aime M.C."/>
        </authorList>
    </citation>
    <scope>NUCLEOTIDE SEQUENCE [LARGE SCALE GENOMIC DNA]</scope>
    <source>
        <strain evidence="1 2">SA 807</strain>
    </source>
</reference>
<gene>
    <name evidence="1" type="ORF">IE53DRAFT_391283</name>
</gene>
<sequence>QQQQQQQQQEHEQQSQDHQGEGENAQNGIERDVGTILAGLNQEQLASIVAAARASEAGNQAPGQTGESAYNAENGAYTPGNPLADLPPGLGQAASALTSFASSFKRTGGAPGIGERDAHEAHLGHHDDKLGDAPPPPGTEYQAQELQHQQQELTSEQQEHAAAAAHDASATAAALAAMGTLAGHHLNQQNAHQGQASPQDSHAMVEGLDHGAAASPSGRAKKPRAPELDRARKDNHKEVERRRRSAINDGINQLSQIVPGCDAKNTNKGSIIVAAVRYIQDLKNNEASNIEKWTLEKLLMDQAMNDLTAQLDEIRRENDKLRAQLGIEARDEEQAAPPPPALQATGAGEKDQSTYYQHANQEQHDQAQAHEQNEALDPNLPTSAEDVDRAEREQQAAAALSQAAVAAVAAAQQQHQDEQQQQQQQQQEQQQSEVQHQENNEQPEQHQAAEPQLENTPEQTNQPEAQVQADDRVRAHDEIDAEDQDSEEARRKRAKVE</sequence>
<name>A0ACD0NL98_9BASI</name>
<feature type="non-terminal residue" evidence="1">
    <location>
        <position position="1"/>
    </location>
</feature>
<keyword evidence="2" id="KW-1185">Reference proteome</keyword>
<dbReference type="Proteomes" id="UP000245626">
    <property type="component" value="Unassembled WGS sequence"/>
</dbReference>
<protein>
    <submittedName>
        <fullName evidence="1">Uncharacterized protein</fullName>
    </submittedName>
</protein>
<dbReference type="EMBL" id="KZ820914">
    <property type="protein sequence ID" value="PWN46542.1"/>
    <property type="molecule type" value="Genomic_DNA"/>
</dbReference>
<evidence type="ECO:0000313" key="1">
    <source>
        <dbReference type="EMBL" id="PWN46542.1"/>
    </source>
</evidence>
<organism evidence="1 2">
    <name type="scientific">Violaceomyces palustris</name>
    <dbReference type="NCBI Taxonomy" id="1673888"/>
    <lineage>
        <taxon>Eukaryota</taxon>
        <taxon>Fungi</taxon>
        <taxon>Dikarya</taxon>
        <taxon>Basidiomycota</taxon>
        <taxon>Ustilaginomycotina</taxon>
        <taxon>Ustilaginomycetes</taxon>
        <taxon>Violaceomycetales</taxon>
        <taxon>Violaceomycetaceae</taxon>
        <taxon>Violaceomyces</taxon>
    </lineage>
</organism>
<evidence type="ECO:0000313" key="2">
    <source>
        <dbReference type="Proteomes" id="UP000245626"/>
    </source>
</evidence>